<dbReference type="OrthoDB" id="8929305at2"/>
<evidence type="ECO:0000256" key="2">
    <source>
        <dbReference type="SAM" id="SignalP"/>
    </source>
</evidence>
<feature type="compositionally biased region" description="Low complexity" evidence="1">
    <location>
        <begin position="40"/>
        <end position="51"/>
    </location>
</feature>
<protein>
    <recommendedName>
        <fullName evidence="5">DUF4019 domain-containing protein</fullName>
    </recommendedName>
</protein>
<dbReference type="Proteomes" id="UP000051802">
    <property type="component" value="Unassembled WGS sequence"/>
</dbReference>
<dbReference type="STRING" id="676599.ARC20_06910"/>
<name>A0A0R0AW12_9GAMM</name>
<dbReference type="Pfam" id="PF13211">
    <property type="entry name" value="DUF4019"/>
    <property type="match status" value="1"/>
</dbReference>
<dbReference type="EMBL" id="LLXU01000059">
    <property type="protein sequence ID" value="KRG45934.1"/>
    <property type="molecule type" value="Genomic_DNA"/>
</dbReference>
<feature type="chain" id="PRO_5006391405" description="DUF4019 domain-containing protein" evidence="2">
    <location>
        <begin position="22"/>
        <end position="177"/>
    </location>
</feature>
<feature type="region of interest" description="Disordered" evidence="1">
    <location>
        <begin position="22"/>
        <end position="51"/>
    </location>
</feature>
<sequence>MRHASVVMCLFLAAAPLTSLAQQTATPRPATPAPRPAPAAQPGQPALTPAQQAELAKQNAEMIQAAQKVLQMVDAGQLPQLWDGASVVAKRAVTRENFANQIGAQRKRLGAVAGRGQAAVTRVRYNAGASVPEGLYVNVSFPTRFANAPQPVRELVSFRLDEDKVWRLAGYSLPDAK</sequence>
<organism evidence="3 4">
    <name type="scientific">Stenotrophomonas panacihumi</name>
    <dbReference type="NCBI Taxonomy" id="676599"/>
    <lineage>
        <taxon>Bacteria</taxon>
        <taxon>Pseudomonadati</taxon>
        <taxon>Pseudomonadota</taxon>
        <taxon>Gammaproteobacteria</taxon>
        <taxon>Lysobacterales</taxon>
        <taxon>Lysobacteraceae</taxon>
        <taxon>Stenotrophomonas</taxon>
    </lineage>
</organism>
<keyword evidence="2" id="KW-0732">Signal</keyword>
<feature type="signal peptide" evidence="2">
    <location>
        <begin position="1"/>
        <end position="21"/>
    </location>
</feature>
<gene>
    <name evidence="3" type="ORF">ARC20_06910</name>
</gene>
<feature type="compositionally biased region" description="Pro residues" evidence="1">
    <location>
        <begin position="29"/>
        <end position="39"/>
    </location>
</feature>
<accession>A0A0R0AW12</accession>
<dbReference type="AlphaFoldDB" id="A0A0R0AW12"/>
<evidence type="ECO:0000313" key="4">
    <source>
        <dbReference type="Proteomes" id="UP000051802"/>
    </source>
</evidence>
<dbReference type="RefSeq" id="WP_057645753.1">
    <property type="nucleotide sequence ID" value="NZ_LLXU01000059.1"/>
</dbReference>
<evidence type="ECO:0008006" key="5">
    <source>
        <dbReference type="Google" id="ProtNLM"/>
    </source>
</evidence>
<proteinExistence type="predicted"/>
<evidence type="ECO:0000256" key="1">
    <source>
        <dbReference type="SAM" id="MobiDB-lite"/>
    </source>
</evidence>
<comment type="caution">
    <text evidence="3">The sequence shown here is derived from an EMBL/GenBank/DDBJ whole genome shotgun (WGS) entry which is preliminary data.</text>
</comment>
<reference evidence="3 4" key="1">
    <citation type="submission" date="2015-10" db="EMBL/GenBank/DDBJ databases">
        <title>Genome sequencing and analysis of members of genus Stenotrophomonas.</title>
        <authorList>
            <person name="Patil P.P."/>
            <person name="Midha S."/>
            <person name="Patil P.B."/>
        </authorList>
    </citation>
    <scope>NUCLEOTIDE SEQUENCE [LARGE SCALE GENOMIC DNA]</scope>
    <source>
        <strain evidence="3 4">JCM 16536</strain>
    </source>
</reference>
<keyword evidence="4" id="KW-1185">Reference proteome</keyword>
<dbReference type="InterPro" id="IPR025091">
    <property type="entry name" value="DUF4019"/>
</dbReference>
<evidence type="ECO:0000313" key="3">
    <source>
        <dbReference type="EMBL" id="KRG45934.1"/>
    </source>
</evidence>